<dbReference type="Pfam" id="PF08241">
    <property type="entry name" value="Methyltransf_11"/>
    <property type="match status" value="1"/>
</dbReference>
<evidence type="ECO:0000313" key="5">
    <source>
        <dbReference type="EMBL" id="RBL89685.1"/>
    </source>
</evidence>
<dbReference type="AlphaFoldDB" id="A0A365XVS6"/>
<reference evidence="5 6" key="1">
    <citation type="submission" date="2018-05" db="EMBL/GenBank/DDBJ databases">
        <title>Chitinophaga sp. K3CV102501T nov., isolated from isolated from a monsoon evergreen broad-leaved forest soil.</title>
        <authorList>
            <person name="Lv Y."/>
        </authorList>
    </citation>
    <scope>NUCLEOTIDE SEQUENCE [LARGE SCALE GENOMIC DNA]</scope>
    <source>
        <strain evidence="5 6">GDMCC 1.1325</strain>
    </source>
</reference>
<dbReference type="InterPro" id="IPR013216">
    <property type="entry name" value="Methyltransf_11"/>
</dbReference>
<dbReference type="GO" id="GO:0008757">
    <property type="term" value="F:S-adenosylmethionine-dependent methyltransferase activity"/>
    <property type="evidence" value="ECO:0007669"/>
    <property type="project" value="InterPro"/>
</dbReference>
<dbReference type="CDD" id="cd02440">
    <property type="entry name" value="AdoMet_MTases"/>
    <property type="match status" value="1"/>
</dbReference>
<organism evidence="5 6">
    <name type="scientific">Chitinophaga flava</name>
    <dbReference type="NCBI Taxonomy" id="2259036"/>
    <lineage>
        <taxon>Bacteria</taxon>
        <taxon>Pseudomonadati</taxon>
        <taxon>Bacteroidota</taxon>
        <taxon>Chitinophagia</taxon>
        <taxon>Chitinophagales</taxon>
        <taxon>Chitinophagaceae</taxon>
        <taxon>Chitinophaga</taxon>
    </lineage>
</organism>
<dbReference type="InterPro" id="IPR051052">
    <property type="entry name" value="Diverse_substrate_MTase"/>
</dbReference>
<dbReference type="EMBL" id="QFFJ01000002">
    <property type="protein sequence ID" value="RBL89685.1"/>
    <property type="molecule type" value="Genomic_DNA"/>
</dbReference>
<evidence type="ECO:0000256" key="1">
    <source>
        <dbReference type="ARBA" id="ARBA00008361"/>
    </source>
</evidence>
<dbReference type="GO" id="GO:0032259">
    <property type="term" value="P:methylation"/>
    <property type="evidence" value="ECO:0007669"/>
    <property type="project" value="UniProtKB-KW"/>
</dbReference>
<dbReference type="InterPro" id="IPR029063">
    <property type="entry name" value="SAM-dependent_MTases_sf"/>
</dbReference>
<accession>A0A365XVS6</accession>
<protein>
    <submittedName>
        <fullName evidence="5">Class I SAM-dependent methyltransferase</fullName>
    </submittedName>
</protein>
<comment type="caution">
    <text evidence="5">The sequence shown here is derived from an EMBL/GenBank/DDBJ whole genome shotgun (WGS) entry which is preliminary data.</text>
</comment>
<keyword evidence="6" id="KW-1185">Reference proteome</keyword>
<evidence type="ECO:0000256" key="2">
    <source>
        <dbReference type="ARBA" id="ARBA00022603"/>
    </source>
</evidence>
<keyword evidence="3 5" id="KW-0808">Transferase</keyword>
<feature type="domain" description="Methyltransferase type 11" evidence="4">
    <location>
        <begin position="43"/>
        <end position="134"/>
    </location>
</feature>
<proteinExistence type="inferred from homology"/>
<keyword evidence="2 5" id="KW-0489">Methyltransferase</keyword>
<dbReference type="Proteomes" id="UP000253410">
    <property type="component" value="Unassembled WGS sequence"/>
</dbReference>
<dbReference type="PANTHER" id="PTHR44942">
    <property type="entry name" value="METHYLTRANSF_11 DOMAIN-CONTAINING PROTEIN"/>
    <property type="match status" value="1"/>
</dbReference>
<gene>
    <name evidence="5" type="ORF">DF182_24620</name>
</gene>
<evidence type="ECO:0000313" key="6">
    <source>
        <dbReference type="Proteomes" id="UP000253410"/>
    </source>
</evidence>
<dbReference type="SUPFAM" id="SSF53335">
    <property type="entry name" value="S-adenosyl-L-methionine-dependent methyltransferases"/>
    <property type="match status" value="1"/>
</dbReference>
<name>A0A365XVS6_9BACT</name>
<dbReference type="PANTHER" id="PTHR44942:SF4">
    <property type="entry name" value="METHYLTRANSFERASE TYPE 11 DOMAIN-CONTAINING PROTEIN"/>
    <property type="match status" value="1"/>
</dbReference>
<evidence type="ECO:0000259" key="4">
    <source>
        <dbReference type="Pfam" id="PF08241"/>
    </source>
</evidence>
<dbReference type="OrthoDB" id="9797252at2"/>
<sequence>MKNTERFSNRVADYEKYRPHYPEAIIPYLSATTGLSPQSVIADIGSGTGISAQPFLDNGNTVFAVEPNNEMRASAEKQLERFPGFKSVNGTAEHTTLPDHSIDLVVAAQAFHWFDRESARKEFHRITKPGAFAVLMWNFRPINTPFEQDYEQLLRQYGNDYQHMQHRSIDAAQLAAFFLPDTFREKSIVNAQRFDFPALKGLLSSSSYMPDKTHPSYQPMVRALEDLFEKYKENGIVVFSYETKLYTGNPGA</sequence>
<dbReference type="RefSeq" id="WP_113618432.1">
    <property type="nucleotide sequence ID" value="NZ_QFFJ01000002.1"/>
</dbReference>
<dbReference type="Gene3D" id="3.40.50.150">
    <property type="entry name" value="Vaccinia Virus protein VP39"/>
    <property type="match status" value="1"/>
</dbReference>
<comment type="similarity">
    <text evidence="1">Belongs to the methyltransferase superfamily.</text>
</comment>
<evidence type="ECO:0000256" key="3">
    <source>
        <dbReference type="ARBA" id="ARBA00022679"/>
    </source>
</evidence>